<evidence type="ECO:0000313" key="1">
    <source>
        <dbReference type="EMBL" id="MBN2909763.1"/>
    </source>
</evidence>
<reference evidence="1" key="1">
    <citation type="journal article" date="2024" name="Int. J. Syst. Evol. Microbiol.">
        <title>Polycladomyces zharkentensis sp. nov., a novel thermophilic cellulose- and starch-degrading member of the Bacillota from a geothermal aquifer in Kazakhstan.</title>
        <authorList>
            <person name="Mashzhan A."/>
            <person name="Kistaubayeva A."/>
            <person name="Javier-Lopez R."/>
            <person name="Bissenova U."/>
            <person name="Bissenbay A."/>
            <person name="Birkeland N.K."/>
        </authorList>
    </citation>
    <scope>NUCLEOTIDE SEQUENCE</scope>
    <source>
        <strain evidence="1">ZKZ2T</strain>
    </source>
</reference>
<dbReference type="Proteomes" id="UP001177120">
    <property type="component" value="Unassembled WGS sequence"/>
</dbReference>
<protein>
    <submittedName>
        <fullName evidence="1">Stage V sporulation protein AE</fullName>
    </submittedName>
</protein>
<keyword evidence="2" id="KW-1185">Reference proteome</keyword>
<accession>A0ABS2WJN0</accession>
<dbReference type="EMBL" id="JAFHAP010000008">
    <property type="protein sequence ID" value="MBN2909763.1"/>
    <property type="molecule type" value="Genomic_DNA"/>
</dbReference>
<name>A0ABS2WJN0_9BACL</name>
<dbReference type="InterPro" id="IPR025914">
    <property type="entry name" value="SpoVAE"/>
</dbReference>
<organism evidence="1 2">
    <name type="scientific">Polycladomyces zharkentensis</name>
    <dbReference type="NCBI Taxonomy" id="2807616"/>
    <lineage>
        <taxon>Bacteria</taxon>
        <taxon>Bacillati</taxon>
        <taxon>Bacillota</taxon>
        <taxon>Bacilli</taxon>
        <taxon>Bacillales</taxon>
        <taxon>Thermoactinomycetaceae</taxon>
        <taxon>Polycladomyces</taxon>
    </lineage>
</organism>
<dbReference type="Pfam" id="PF14097">
    <property type="entry name" value="SpoVAE"/>
    <property type="match status" value="1"/>
</dbReference>
<dbReference type="RefSeq" id="WP_205495067.1">
    <property type="nucleotide sequence ID" value="NZ_JAFHAP010000008.1"/>
</dbReference>
<comment type="caution">
    <text evidence="1">The sequence shown here is derived from an EMBL/GenBank/DDBJ whole genome shotgun (WGS) entry which is preliminary data.</text>
</comment>
<sequence length="196" mass="21347">MPKRKVILITDGDRAAQATVEEAARQVGGRCISASAGNPTPLSGEEIVEMIRSAKHDPVLVMFDDCGWNQKGRGERALEYVANHPDIEVLGVIAVASDSRKVYGTPVDVALDQDGNIVHHRVDKDGHELHREPLRIYGDTVDVLNRIEVPIVVGIGDIGKMEDHDRAEWGAPVTTKAVELILQHANGELGVERSIL</sequence>
<proteinExistence type="predicted"/>
<gene>
    <name evidence="1" type="ORF">JQC72_09525</name>
</gene>
<evidence type="ECO:0000313" key="2">
    <source>
        <dbReference type="Proteomes" id="UP001177120"/>
    </source>
</evidence>